<accession>A0ACC2T2A1</accession>
<keyword evidence="2" id="KW-1185">Reference proteome</keyword>
<protein>
    <submittedName>
        <fullName evidence="1">Uncharacterized protein</fullName>
    </submittedName>
</protein>
<dbReference type="EMBL" id="QTSX02003706">
    <property type="protein sequence ID" value="KAJ9068654.1"/>
    <property type="molecule type" value="Genomic_DNA"/>
</dbReference>
<evidence type="ECO:0000313" key="1">
    <source>
        <dbReference type="EMBL" id="KAJ9068654.1"/>
    </source>
</evidence>
<sequence length="136" mass="14860">MNPFSSHIPDLASAPDATFVDEESELPAESANDHSNQPMKTSSLVDDEVMCNQPVETSLLVEFGATNFQPIGTFLTVIHEVPGYQPKETSPLCGTNPYMGPEPVDNSSVDTHNTPEEVEKAKHQNPYFPDATYPPI</sequence>
<proteinExistence type="predicted"/>
<comment type="caution">
    <text evidence="1">The sequence shown here is derived from an EMBL/GenBank/DDBJ whole genome shotgun (WGS) entry which is preliminary data.</text>
</comment>
<dbReference type="Proteomes" id="UP001165960">
    <property type="component" value="Unassembled WGS sequence"/>
</dbReference>
<reference evidence="1" key="1">
    <citation type="submission" date="2022-04" db="EMBL/GenBank/DDBJ databases">
        <title>Genome of the entomopathogenic fungus Entomophthora muscae.</title>
        <authorList>
            <person name="Elya C."/>
            <person name="Lovett B.R."/>
            <person name="Lee E."/>
            <person name="Macias A.M."/>
            <person name="Hajek A.E."/>
            <person name="De Bivort B.L."/>
            <person name="Kasson M.T."/>
            <person name="De Fine Licht H.H."/>
            <person name="Stajich J.E."/>
        </authorList>
    </citation>
    <scope>NUCLEOTIDE SEQUENCE</scope>
    <source>
        <strain evidence="1">Berkeley</strain>
    </source>
</reference>
<name>A0ACC2T2A1_9FUNG</name>
<evidence type="ECO:0000313" key="2">
    <source>
        <dbReference type="Proteomes" id="UP001165960"/>
    </source>
</evidence>
<organism evidence="1 2">
    <name type="scientific">Entomophthora muscae</name>
    <dbReference type="NCBI Taxonomy" id="34485"/>
    <lineage>
        <taxon>Eukaryota</taxon>
        <taxon>Fungi</taxon>
        <taxon>Fungi incertae sedis</taxon>
        <taxon>Zoopagomycota</taxon>
        <taxon>Entomophthoromycotina</taxon>
        <taxon>Entomophthoromycetes</taxon>
        <taxon>Entomophthorales</taxon>
        <taxon>Entomophthoraceae</taxon>
        <taxon>Entomophthora</taxon>
    </lineage>
</organism>
<gene>
    <name evidence="1" type="ORF">DSO57_1026536</name>
</gene>